<evidence type="ECO:0000313" key="5">
    <source>
        <dbReference type="Proteomes" id="UP001140172"/>
    </source>
</evidence>
<gene>
    <name evidence="4" type="primary">COA5</name>
    <name evidence="4" type="ORF">GGI15_003319</name>
</gene>
<keyword evidence="2" id="KW-1015">Disulfide bond</keyword>
<keyword evidence="5" id="KW-1185">Reference proteome</keyword>
<keyword evidence="4" id="KW-0418">Kinase</keyword>
<dbReference type="PANTHER" id="PTHR28627">
    <property type="entry name" value="CYTOCHROME C OXIDASE ASSEMBLY FACTOR 5"/>
    <property type="match status" value="1"/>
</dbReference>
<dbReference type="Proteomes" id="UP001140172">
    <property type="component" value="Unassembled WGS sequence"/>
</dbReference>
<keyword evidence="4" id="KW-0808">Transferase</keyword>
<keyword evidence="4" id="KW-0328">Glycosyltransferase</keyword>
<evidence type="ECO:0000256" key="3">
    <source>
        <dbReference type="SAM" id="MobiDB-lite"/>
    </source>
</evidence>
<organism evidence="4 5">
    <name type="scientific">Coemansia interrupta</name>
    <dbReference type="NCBI Taxonomy" id="1126814"/>
    <lineage>
        <taxon>Eukaryota</taxon>
        <taxon>Fungi</taxon>
        <taxon>Fungi incertae sedis</taxon>
        <taxon>Zoopagomycota</taxon>
        <taxon>Kickxellomycotina</taxon>
        <taxon>Kickxellomycetes</taxon>
        <taxon>Kickxellales</taxon>
        <taxon>Kickxellaceae</taxon>
        <taxon>Coemansia</taxon>
    </lineage>
</organism>
<reference evidence="4" key="1">
    <citation type="submission" date="2022-07" db="EMBL/GenBank/DDBJ databases">
        <title>Phylogenomic reconstructions and comparative analyses of Kickxellomycotina fungi.</title>
        <authorList>
            <person name="Reynolds N.K."/>
            <person name="Stajich J.E."/>
            <person name="Barry K."/>
            <person name="Grigoriev I.V."/>
            <person name="Crous P."/>
            <person name="Smith M.E."/>
        </authorList>
    </citation>
    <scope>NUCLEOTIDE SEQUENCE</scope>
    <source>
        <strain evidence="4">BCRC 34489</strain>
    </source>
</reference>
<comment type="caution">
    <text evidence="4">The sequence shown here is derived from an EMBL/GenBank/DDBJ whole genome shotgun (WGS) entry which is preliminary data.</text>
</comment>
<dbReference type="Pfam" id="PF10203">
    <property type="entry name" value="Pet191_N"/>
    <property type="match status" value="1"/>
</dbReference>
<feature type="region of interest" description="Disordered" evidence="3">
    <location>
        <begin position="70"/>
        <end position="89"/>
    </location>
</feature>
<protein>
    <submittedName>
        <fullName evidence="4">Dephospho-CoA kinase (Dephosphocoenzyme A kinase) (COAE)</fullName>
        <ecNumber evidence="4">2.4.1.145</ecNumber>
    </submittedName>
</protein>
<dbReference type="AlphaFoldDB" id="A0A9W8LJ02"/>
<dbReference type="GO" id="GO:0033617">
    <property type="term" value="P:mitochondrial respiratory chain complex IV assembly"/>
    <property type="evidence" value="ECO:0007669"/>
    <property type="project" value="TreeGrafter"/>
</dbReference>
<evidence type="ECO:0000313" key="4">
    <source>
        <dbReference type="EMBL" id="KAJ2781138.1"/>
    </source>
</evidence>
<dbReference type="GO" id="GO:0016301">
    <property type="term" value="F:kinase activity"/>
    <property type="evidence" value="ECO:0007669"/>
    <property type="project" value="UniProtKB-KW"/>
</dbReference>
<dbReference type="EC" id="2.4.1.145" evidence="4"/>
<feature type="compositionally biased region" description="Basic and acidic residues" evidence="3">
    <location>
        <begin position="77"/>
        <end position="89"/>
    </location>
</feature>
<comment type="similarity">
    <text evidence="1">Belongs to the PET191 family.</text>
</comment>
<dbReference type="EMBL" id="JANBUM010000221">
    <property type="protein sequence ID" value="KAJ2781138.1"/>
    <property type="molecule type" value="Genomic_DNA"/>
</dbReference>
<sequence>MPTCDGIREEYIQCLLRSECVFVRRHSVEECIKNKDLASMVPERCQMLRKSLFECKRGLLDMRRRMRGVPNAGIGASRDKTDSSDKWDD</sequence>
<dbReference type="GO" id="GO:0008454">
    <property type="term" value="F:alpha-1,3-mannosylglycoprotein 4-beta-N-acetylglucosaminyltransferase activity"/>
    <property type="evidence" value="ECO:0007669"/>
    <property type="project" value="UniProtKB-EC"/>
</dbReference>
<dbReference type="InterPro" id="IPR018793">
    <property type="entry name" value="Cyt_c_oxidase_assmbl_Pet191"/>
</dbReference>
<dbReference type="GO" id="GO:0005739">
    <property type="term" value="C:mitochondrion"/>
    <property type="evidence" value="ECO:0007669"/>
    <property type="project" value="TreeGrafter"/>
</dbReference>
<dbReference type="PANTHER" id="PTHR28627:SF1">
    <property type="entry name" value="CYTOCHROME C OXIDASE ASSEMBLY FACTOR 5"/>
    <property type="match status" value="1"/>
</dbReference>
<evidence type="ECO:0000256" key="2">
    <source>
        <dbReference type="ARBA" id="ARBA00023157"/>
    </source>
</evidence>
<name>A0A9W8LJ02_9FUNG</name>
<evidence type="ECO:0000256" key="1">
    <source>
        <dbReference type="ARBA" id="ARBA00007785"/>
    </source>
</evidence>
<accession>A0A9W8LJ02</accession>
<proteinExistence type="inferred from homology"/>
<dbReference type="OrthoDB" id="282149at2759"/>